<dbReference type="AlphaFoldDB" id="A0A9Q0MG37"/>
<accession>A0A9Q0MG37</accession>
<evidence type="ECO:0000313" key="4">
    <source>
        <dbReference type="Proteomes" id="UP001142055"/>
    </source>
</evidence>
<dbReference type="SMART" id="SM00175">
    <property type="entry name" value="RAB"/>
    <property type="match status" value="1"/>
</dbReference>
<evidence type="ECO:0000256" key="1">
    <source>
        <dbReference type="ARBA" id="ARBA00022741"/>
    </source>
</evidence>
<evidence type="ECO:0000313" key="3">
    <source>
        <dbReference type="EMBL" id="KAJ6225345.1"/>
    </source>
</evidence>
<dbReference type="PROSITE" id="PS51421">
    <property type="entry name" value="RAS"/>
    <property type="match status" value="1"/>
</dbReference>
<reference evidence="3" key="1">
    <citation type="submission" date="2022-12" db="EMBL/GenBank/DDBJ databases">
        <title>Genome assemblies of Blomia tropicalis.</title>
        <authorList>
            <person name="Cui Y."/>
        </authorList>
    </citation>
    <scope>NUCLEOTIDE SEQUENCE</scope>
    <source>
        <tissue evidence="3">Adult mites</tissue>
    </source>
</reference>
<dbReference type="InterPro" id="IPR050227">
    <property type="entry name" value="Rab"/>
</dbReference>
<dbReference type="PRINTS" id="PR00449">
    <property type="entry name" value="RASTRNSFRMNG"/>
</dbReference>
<dbReference type="InterPro" id="IPR027417">
    <property type="entry name" value="P-loop_NTPase"/>
</dbReference>
<dbReference type="Pfam" id="PF00071">
    <property type="entry name" value="Ras"/>
    <property type="match status" value="1"/>
</dbReference>
<dbReference type="SUPFAM" id="SSF52540">
    <property type="entry name" value="P-loop containing nucleoside triphosphate hydrolases"/>
    <property type="match status" value="1"/>
</dbReference>
<dbReference type="CDD" id="cd00154">
    <property type="entry name" value="Rab"/>
    <property type="match status" value="1"/>
</dbReference>
<dbReference type="InterPro" id="IPR001806">
    <property type="entry name" value="Small_GTPase"/>
</dbReference>
<protein>
    <submittedName>
        <fullName evidence="3">Uncharacterized protein</fullName>
    </submittedName>
</protein>
<evidence type="ECO:0000256" key="2">
    <source>
        <dbReference type="ARBA" id="ARBA00023134"/>
    </source>
</evidence>
<keyword evidence="4" id="KW-1185">Reference proteome</keyword>
<keyword evidence="2" id="KW-0342">GTP-binding</keyword>
<sequence length="228" mass="25384">MGTITVPEFKVILCGEYGVGKTSLFRRFLNDSFIDTSNMSLTQTRQSTLGLDQYSRLFDVNGSGSCRQIKIQLWDTGGLERVASITNSYYKFSEAALLVFSLASLESFHSLSHHMLEILSMAENAKIFLIGNKLDLKQQREVSDDDIDLFMEQFPKFSGFFKVSAKTRDGIDEMWSDISEKLAVGSYKTNIGAFKLHNQYIGVDGVHFGGSGGGDDPNDQSNQANCCY</sequence>
<dbReference type="PANTHER" id="PTHR47977">
    <property type="entry name" value="RAS-RELATED PROTEIN RAB"/>
    <property type="match status" value="1"/>
</dbReference>
<comment type="caution">
    <text evidence="3">The sequence shown here is derived from an EMBL/GenBank/DDBJ whole genome shotgun (WGS) entry which is preliminary data.</text>
</comment>
<proteinExistence type="predicted"/>
<dbReference type="InterPro" id="IPR005225">
    <property type="entry name" value="Small_GTP-bd"/>
</dbReference>
<gene>
    <name evidence="3" type="ORF">RDWZM_003890</name>
</gene>
<organism evidence="3 4">
    <name type="scientific">Blomia tropicalis</name>
    <name type="common">Mite</name>
    <dbReference type="NCBI Taxonomy" id="40697"/>
    <lineage>
        <taxon>Eukaryota</taxon>
        <taxon>Metazoa</taxon>
        <taxon>Ecdysozoa</taxon>
        <taxon>Arthropoda</taxon>
        <taxon>Chelicerata</taxon>
        <taxon>Arachnida</taxon>
        <taxon>Acari</taxon>
        <taxon>Acariformes</taxon>
        <taxon>Sarcoptiformes</taxon>
        <taxon>Astigmata</taxon>
        <taxon>Glycyphagoidea</taxon>
        <taxon>Echimyopodidae</taxon>
        <taxon>Blomia</taxon>
    </lineage>
</organism>
<dbReference type="Proteomes" id="UP001142055">
    <property type="component" value="Chromosome 1"/>
</dbReference>
<dbReference type="SMART" id="SM00174">
    <property type="entry name" value="RHO"/>
    <property type="match status" value="1"/>
</dbReference>
<dbReference type="EMBL" id="JAPWDV010000001">
    <property type="protein sequence ID" value="KAJ6225345.1"/>
    <property type="molecule type" value="Genomic_DNA"/>
</dbReference>
<dbReference type="NCBIfam" id="TIGR00231">
    <property type="entry name" value="small_GTP"/>
    <property type="match status" value="1"/>
</dbReference>
<dbReference type="FunFam" id="3.40.50.300:FF:001329">
    <property type="entry name" value="Small GTP-binding protein, putative"/>
    <property type="match status" value="1"/>
</dbReference>
<dbReference type="PROSITE" id="PS51419">
    <property type="entry name" value="RAB"/>
    <property type="match status" value="1"/>
</dbReference>
<dbReference type="Gene3D" id="3.40.50.300">
    <property type="entry name" value="P-loop containing nucleotide triphosphate hydrolases"/>
    <property type="match status" value="1"/>
</dbReference>
<dbReference type="OrthoDB" id="28034at2759"/>
<dbReference type="OMA" id="FCEQCHT"/>
<name>A0A9Q0MG37_BLOTA</name>
<dbReference type="GO" id="GO:0003924">
    <property type="term" value="F:GTPase activity"/>
    <property type="evidence" value="ECO:0007669"/>
    <property type="project" value="InterPro"/>
</dbReference>
<dbReference type="SMART" id="SM00173">
    <property type="entry name" value="RAS"/>
    <property type="match status" value="1"/>
</dbReference>
<dbReference type="GO" id="GO:0005525">
    <property type="term" value="F:GTP binding"/>
    <property type="evidence" value="ECO:0007669"/>
    <property type="project" value="UniProtKB-KW"/>
</dbReference>
<keyword evidence="1" id="KW-0547">Nucleotide-binding</keyword>